<keyword evidence="2" id="KW-1185">Reference proteome</keyword>
<dbReference type="EMBL" id="JYIT01000086">
    <property type="protein sequence ID" value="KJL17555.1"/>
    <property type="molecule type" value="Genomic_DNA"/>
</dbReference>
<proteinExistence type="predicted"/>
<dbReference type="PATRIC" id="fig|582680.7.peg.3861"/>
<accession>A0A0F0KBJ0</accession>
<sequence>MRGTDLLMTIIIEAVVLRDEPDEARRVERGITRIVGPFVDEIANSNLSSEERAQFKLILPELHLLCALCVLVLEAKKEFASAVDAIAGGLIDRLVAEVLGSLPTRLLSDTIRPVLRLAMKKACATFVEWAFESANEKALQVLGILFCPNTEHHPEVRELCIAPLEGEYLNAAIVAWAMEHYPFGRDFISGRSTKGLRL</sequence>
<gene>
    <name evidence="1" type="ORF">RL72_03804</name>
</gene>
<evidence type="ECO:0000313" key="1">
    <source>
        <dbReference type="EMBL" id="KJL17555.1"/>
    </source>
</evidence>
<name>A0A0F0KBJ0_9MICO</name>
<dbReference type="Proteomes" id="UP000033448">
    <property type="component" value="Unassembled WGS sequence"/>
</dbReference>
<reference evidence="1 2" key="1">
    <citation type="submission" date="2015-02" db="EMBL/GenBank/DDBJ databases">
        <title>Draft genome sequences of ten Microbacterium spp. with emphasis on heavy metal contaminated environments.</title>
        <authorList>
            <person name="Corretto E."/>
        </authorList>
    </citation>
    <scope>NUCLEOTIDE SEQUENCE [LARGE SCALE GENOMIC DNA]</scope>
    <source>
        <strain evidence="1 2">DSM 23848</strain>
    </source>
</reference>
<dbReference type="AlphaFoldDB" id="A0A0F0KBJ0"/>
<organism evidence="1 2">
    <name type="scientific">Microbacterium azadirachtae</name>
    <dbReference type="NCBI Taxonomy" id="582680"/>
    <lineage>
        <taxon>Bacteria</taxon>
        <taxon>Bacillati</taxon>
        <taxon>Actinomycetota</taxon>
        <taxon>Actinomycetes</taxon>
        <taxon>Micrococcales</taxon>
        <taxon>Microbacteriaceae</taxon>
        <taxon>Microbacterium</taxon>
    </lineage>
</organism>
<protein>
    <submittedName>
        <fullName evidence="1">Uncharacterized protein</fullName>
    </submittedName>
</protein>
<comment type="caution">
    <text evidence="1">The sequence shown here is derived from an EMBL/GenBank/DDBJ whole genome shotgun (WGS) entry which is preliminary data.</text>
</comment>
<evidence type="ECO:0000313" key="2">
    <source>
        <dbReference type="Proteomes" id="UP000033448"/>
    </source>
</evidence>